<dbReference type="InterPro" id="IPR000953">
    <property type="entry name" value="Chromo/chromo_shadow_dom"/>
</dbReference>
<gene>
    <name evidence="3" type="primary">LOC107941526</name>
</gene>
<protein>
    <recommendedName>
        <fullName evidence="1">Chromo domain-containing protein</fullName>
    </recommendedName>
</protein>
<dbReference type="GeneID" id="107941526"/>
<dbReference type="Pfam" id="PF24626">
    <property type="entry name" value="SH3_Tf2-1"/>
    <property type="match status" value="1"/>
</dbReference>
<dbReference type="InterPro" id="IPR016197">
    <property type="entry name" value="Chromo-like_dom_sf"/>
</dbReference>
<dbReference type="InterPro" id="IPR056924">
    <property type="entry name" value="SH3_Tf2-1"/>
</dbReference>
<dbReference type="InterPro" id="IPR023780">
    <property type="entry name" value="Chromo_domain"/>
</dbReference>
<dbReference type="PROSITE" id="PS50013">
    <property type="entry name" value="CHROMO_2"/>
    <property type="match status" value="1"/>
</dbReference>
<dbReference type="Gene3D" id="3.30.420.10">
    <property type="entry name" value="Ribonuclease H-like superfamily/Ribonuclease H"/>
    <property type="match status" value="1"/>
</dbReference>
<feature type="domain" description="Chromo" evidence="1">
    <location>
        <begin position="149"/>
        <end position="199"/>
    </location>
</feature>
<evidence type="ECO:0000313" key="2">
    <source>
        <dbReference type="Proteomes" id="UP000818029"/>
    </source>
</evidence>
<dbReference type="OrthoDB" id="5554229at2759"/>
<evidence type="ECO:0000259" key="1">
    <source>
        <dbReference type="PROSITE" id="PS50013"/>
    </source>
</evidence>
<dbReference type="RefSeq" id="XP_016730565.1">
    <property type="nucleotide sequence ID" value="XM_016875076.1"/>
</dbReference>
<dbReference type="STRING" id="3635.A0A1U8MUR7"/>
<dbReference type="KEGG" id="ghi:107941526"/>
<sequence>MTSETPAHWFHWLPFAEWWYNSSFHSAIQLTPYEALYGQPPPTHIPYLAGASSVATVDRSLQAREAARKLLYRIDNTLLEGSPTRSCLLSFMGPFRVIAKVGAVAYTLQLPQNSRIHPTFHVSQLKRHVGSAPIEAQLPPVDDHGAFPKEPTRIIDRRMVKRGNQATTEVLIEWSNSFPKDATWESLSAIQSKFPHLHP</sequence>
<dbReference type="SUPFAM" id="SSF53098">
    <property type="entry name" value="Ribonuclease H-like"/>
    <property type="match status" value="1"/>
</dbReference>
<dbReference type="AlphaFoldDB" id="A0A1U8MUR7"/>
<name>A0A1U8MUR7_GOSHI</name>
<dbReference type="PANTHER" id="PTHR46148">
    <property type="entry name" value="CHROMO DOMAIN-CONTAINING PROTEIN"/>
    <property type="match status" value="1"/>
</dbReference>
<dbReference type="PANTHER" id="PTHR46148:SF52">
    <property type="entry name" value="OS04G0603800 PROTEIN"/>
    <property type="match status" value="1"/>
</dbReference>
<proteinExistence type="predicted"/>
<organism evidence="2 3">
    <name type="scientific">Gossypium hirsutum</name>
    <name type="common">Upland cotton</name>
    <name type="synonym">Gossypium mexicanum</name>
    <dbReference type="NCBI Taxonomy" id="3635"/>
    <lineage>
        <taxon>Eukaryota</taxon>
        <taxon>Viridiplantae</taxon>
        <taxon>Streptophyta</taxon>
        <taxon>Embryophyta</taxon>
        <taxon>Tracheophyta</taxon>
        <taxon>Spermatophyta</taxon>
        <taxon>Magnoliopsida</taxon>
        <taxon>eudicotyledons</taxon>
        <taxon>Gunneridae</taxon>
        <taxon>Pentapetalae</taxon>
        <taxon>rosids</taxon>
        <taxon>malvids</taxon>
        <taxon>Malvales</taxon>
        <taxon>Malvaceae</taxon>
        <taxon>Malvoideae</taxon>
        <taxon>Gossypium</taxon>
    </lineage>
</organism>
<dbReference type="InterPro" id="IPR012337">
    <property type="entry name" value="RNaseH-like_sf"/>
</dbReference>
<dbReference type="InterPro" id="IPR036397">
    <property type="entry name" value="RNaseH_sf"/>
</dbReference>
<keyword evidence="2" id="KW-1185">Reference proteome</keyword>
<reference evidence="3" key="2">
    <citation type="submission" date="2025-08" db="UniProtKB">
        <authorList>
            <consortium name="RefSeq"/>
        </authorList>
    </citation>
    <scope>IDENTIFICATION</scope>
</reference>
<dbReference type="Proteomes" id="UP000818029">
    <property type="component" value="Chromosome D12"/>
</dbReference>
<dbReference type="PaxDb" id="3635-A0A1U8MUR7"/>
<evidence type="ECO:0000313" key="3">
    <source>
        <dbReference type="RefSeq" id="XP_016730565.1"/>
    </source>
</evidence>
<reference evidence="2" key="1">
    <citation type="journal article" date="2020" name="Nat. Genet.">
        <title>Genomic diversifications of five Gossypium allopolyploid species and their impact on cotton improvement.</title>
        <authorList>
            <person name="Chen Z.J."/>
            <person name="Sreedasyam A."/>
            <person name="Ando A."/>
            <person name="Song Q."/>
            <person name="De Santiago L.M."/>
            <person name="Hulse-Kemp A.M."/>
            <person name="Ding M."/>
            <person name="Ye W."/>
            <person name="Kirkbride R.C."/>
            <person name="Jenkins J."/>
            <person name="Plott C."/>
            <person name="Lovell J."/>
            <person name="Lin Y.M."/>
            <person name="Vaughn R."/>
            <person name="Liu B."/>
            <person name="Simpson S."/>
            <person name="Scheffler B.E."/>
            <person name="Wen L."/>
            <person name="Saski C.A."/>
            <person name="Grover C.E."/>
            <person name="Hu G."/>
            <person name="Conover J.L."/>
            <person name="Carlson J.W."/>
            <person name="Shu S."/>
            <person name="Boston L.B."/>
            <person name="Williams M."/>
            <person name="Peterson D.G."/>
            <person name="McGee K."/>
            <person name="Jones D.C."/>
            <person name="Wendel J.F."/>
            <person name="Stelly D.M."/>
            <person name="Grimwood J."/>
            <person name="Schmutz J."/>
        </authorList>
    </citation>
    <scope>NUCLEOTIDE SEQUENCE [LARGE SCALE GENOMIC DNA]</scope>
    <source>
        <strain evidence="2">cv. TM-1</strain>
    </source>
</reference>
<accession>A0A1U8MUR7</accession>
<dbReference type="GO" id="GO:0003676">
    <property type="term" value="F:nucleic acid binding"/>
    <property type="evidence" value="ECO:0007669"/>
    <property type="project" value="InterPro"/>
</dbReference>
<dbReference type="Pfam" id="PF00385">
    <property type="entry name" value="Chromo"/>
    <property type="match status" value="1"/>
</dbReference>
<dbReference type="SUPFAM" id="SSF54160">
    <property type="entry name" value="Chromo domain-like"/>
    <property type="match status" value="1"/>
</dbReference>